<evidence type="ECO:0000313" key="5">
    <source>
        <dbReference type="Proteomes" id="UP000253426"/>
    </source>
</evidence>
<dbReference type="AlphaFoldDB" id="A0A366HMN6"/>
<comment type="caution">
    <text evidence="4">The sequence shown here is derived from an EMBL/GenBank/DDBJ whole genome shotgun (WGS) entry which is preliminary data.</text>
</comment>
<dbReference type="Gene3D" id="2.30.42.10">
    <property type="match status" value="1"/>
</dbReference>
<evidence type="ECO:0000256" key="2">
    <source>
        <dbReference type="SAM" id="MobiDB-lite"/>
    </source>
</evidence>
<feature type="compositionally biased region" description="Basic residues" evidence="2">
    <location>
        <begin position="17"/>
        <end position="38"/>
    </location>
</feature>
<dbReference type="Gene3D" id="2.120.10.60">
    <property type="entry name" value="Tricorn protease N-terminal domain"/>
    <property type="match status" value="1"/>
</dbReference>
<feature type="region of interest" description="Disordered" evidence="2">
    <location>
        <begin position="496"/>
        <end position="523"/>
    </location>
</feature>
<dbReference type="PANTHER" id="PTHR36842:SF1">
    <property type="entry name" value="PROTEIN TOLB"/>
    <property type="match status" value="1"/>
</dbReference>
<dbReference type="InterPro" id="IPR007484">
    <property type="entry name" value="Peptidase_M28"/>
</dbReference>
<dbReference type="PANTHER" id="PTHR36842">
    <property type="entry name" value="PROTEIN TOLB HOMOLOG"/>
    <property type="match status" value="1"/>
</dbReference>
<proteinExistence type="inferred from homology"/>
<organism evidence="4 5">
    <name type="scientific">Roseimicrobium gellanilyticum</name>
    <dbReference type="NCBI Taxonomy" id="748857"/>
    <lineage>
        <taxon>Bacteria</taxon>
        <taxon>Pseudomonadati</taxon>
        <taxon>Verrucomicrobiota</taxon>
        <taxon>Verrucomicrobiia</taxon>
        <taxon>Verrucomicrobiales</taxon>
        <taxon>Verrucomicrobiaceae</taxon>
        <taxon>Roseimicrobium</taxon>
    </lineage>
</organism>
<dbReference type="Gene3D" id="3.50.30.30">
    <property type="match status" value="1"/>
</dbReference>
<dbReference type="InterPro" id="IPR001478">
    <property type="entry name" value="PDZ"/>
</dbReference>
<evidence type="ECO:0000256" key="1">
    <source>
        <dbReference type="ARBA" id="ARBA00009820"/>
    </source>
</evidence>
<feature type="compositionally biased region" description="Basic and acidic residues" evidence="2">
    <location>
        <begin position="64"/>
        <end position="77"/>
    </location>
</feature>
<dbReference type="PROSITE" id="PS50106">
    <property type="entry name" value="PDZ"/>
    <property type="match status" value="1"/>
</dbReference>
<feature type="compositionally biased region" description="Basic and acidic residues" evidence="2">
    <location>
        <begin position="1"/>
        <end position="16"/>
    </location>
</feature>
<reference evidence="4 5" key="1">
    <citation type="submission" date="2018-06" db="EMBL/GenBank/DDBJ databases">
        <title>Genomic Encyclopedia of Type Strains, Phase IV (KMG-IV): sequencing the most valuable type-strain genomes for metagenomic binning, comparative biology and taxonomic classification.</title>
        <authorList>
            <person name="Goeker M."/>
        </authorList>
    </citation>
    <scope>NUCLEOTIDE SEQUENCE [LARGE SCALE GENOMIC DNA]</scope>
    <source>
        <strain evidence="4 5">DSM 25532</strain>
    </source>
</reference>
<dbReference type="SMART" id="SM00228">
    <property type="entry name" value="PDZ"/>
    <property type="match status" value="1"/>
</dbReference>
<name>A0A366HMN6_9BACT</name>
<sequence length="1135" mass="124327">MRQKRRQDEGQQEHQTAKPRRALLQHIGRLRTGQRVHHASAESRTKTLLTRALHQDDEDEEQTDDRRQHHEETDKNGHKGSQYGTVRPLGKGNRVPGGAPATPPYWPMLAECCPASFFPLQPQISLRIQPEPQEMKAPHLLASTLFAAAATLLTPSPSRADEAAFLTGIRQLTFEGKRAGEGYFSADGKKMIFQSEREADNPFYQIYLMDLETGDQRRVSPGFGKTTCAWIYPDDNRILFASTHLDPEAKAKQDAEFKERQSNRVRKYSWDYDEHFDLFSYSLSDNKLTQLTSSVGYDAEGAVSPDGRQIVFASNRAAYEGQLSASDAERLKIDKQYFMDIYVMNADGTNARRLTDVPGYDGGPFFSADGSRICWRRFDEKGMTAEIHTMKTDGSDQRQITKVGAMSWAPYFHPSGDYLIFTNNVNGFANFELYIVDALGKHDPVRITGTDGFDGLPVFSPDGKKLSWTSGRTANSNSQIFIADWNDAAARKTLGLDKPSTGAVAEKGTAPKPGTVEPPPGAPDLSTTSAEITPADMKQHITYLASDALQGRLTGTPGEKLATEYMASVFQQLGLVPFGDDNTYYSNFEFTAGVALGEGNKMELTSASQKMHLTSDQDWRPLSFSQTGDIAASEIVFAGYGIETPDNWTDSNGKKLEPYSSYFHLDVKDKWVLVLRYLPENLSQDRRNELLRFTSLRHKALTARQKGARGIIVASGPNSKVVEQLVPLTFDASLASSGIAAVSVTDATADRILAAAEIGKTLVQLQSDLDKGDPIQGIPLGKLKLSAHIAIAQEKKKGRNVLAVLCKGTEPDFHTAPIIIGAHIDHLGTNGGSSSRAKGGDVHKIHHGADDNASGSAGVLEIAQWLVDMKKQGKLDQKRDILFAAWSGEELGLLGSTHFCESLAKMIKGDPNAKLTGMLAAVLNMDMIGRFNKNLVLQGVGSSSWWPREIEQRNAPLGIPITTQNDAHLATDSTTFYTRGIPTLNAFTGAHEDYHMPSDTADKINYEKAAQVAKFMGLVTRSLSTTFDAPDYIAMEAPKNQGTRTGLRVYLGTIPDYAQGDIKGVKLSGVSPVGPAAKAGVKAGDIITKLGDKDIQNIYDYTYVMGEMKIGKETTIIVQREGKPVELKIVPGSRD</sequence>
<dbReference type="SUPFAM" id="SSF50156">
    <property type="entry name" value="PDZ domain-like"/>
    <property type="match status" value="1"/>
</dbReference>
<dbReference type="Gene3D" id="2.120.10.30">
    <property type="entry name" value="TolB, C-terminal domain"/>
    <property type="match status" value="3"/>
</dbReference>
<keyword evidence="5" id="KW-1185">Reference proteome</keyword>
<dbReference type="Pfam" id="PF07676">
    <property type="entry name" value="PD40"/>
    <property type="match status" value="4"/>
</dbReference>
<dbReference type="Gene3D" id="3.40.630.10">
    <property type="entry name" value="Zn peptidases"/>
    <property type="match status" value="2"/>
</dbReference>
<comment type="similarity">
    <text evidence="1">Belongs to the TolB family.</text>
</comment>
<feature type="region of interest" description="Disordered" evidence="2">
    <location>
        <begin position="1"/>
        <end position="95"/>
    </location>
</feature>
<dbReference type="InterPro" id="IPR011659">
    <property type="entry name" value="WD40"/>
</dbReference>
<dbReference type="Proteomes" id="UP000253426">
    <property type="component" value="Unassembled WGS sequence"/>
</dbReference>
<dbReference type="Pfam" id="PF04389">
    <property type="entry name" value="Peptidase_M28"/>
    <property type="match status" value="1"/>
</dbReference>
<dbReference type="SUPFAM" id="SSF53187">
    <property type="entry name" value="Zn-dependent exopeptidases"/>
    <property type="match status" value="1"/>
</dbReference>
<dbReference type="SUPFAM" id="SSF82171">
    <property type="entry name" value="DPP6 N-terminal domain-like"/>
    <property type="match status" value="1"/>
</dbReference>
<feature type="domain" description="PDZ" evidence="3">
    <location>
        <begin position="1032"/>
        <end position="1122"/>
    </location>
</feature>
<gene>
    <name evidence="4" type="ORF">DES53_105105</name>
</gene>
<dbReference type="Pfam" id="PF13180">
    <property type="entry name" value="PDZ_2"/>
    <property type="match status" value="1"/>
</dbReference>
<accession>A0A366HMN6</accession>
<evidence type="ECO:0000259" key="3">
    <source>
        <dbReference type="PROSITE" id="PS50106"/>
    </source>
</evidence>
<dbReference type="EMBL" id="QNRR01000005">
    <property type="protein sequence ID" value="RBP43706.1"/>
    <property type="molecule type" value="Genomic_DNA"/>
</dbReference>
<dbReference type="InterPro" id="IPR036034">
    <property type="entry name" value="PDZ_sf"/>
</dbReference>
<dbReference type="InterPro" id="IPR011042">
    <property type="entry name" value="6-blade_b-propeller_TolB-like"/>
</dbReference>
<protein>
    <submittedName>
        <fullName evidence="4">WD40 repeat protein</fullName>
    </submittedName>
</protein>
<evidence type="ECO:0000313" key="4">
    <source>
        <dbReference type="EMBL" id="RBP43706.1"/>
    </source>
</evidence>